<reference evidence="3 4" key="1">
    <citation type="submission" date="2018-10" db="EMBL/GenBank/DDBJ databases">
        <authorList>
            <person name="Li J."/>
        </authorList>
    </citation>
    <scope>NUCLEOTIDE SEQUENCE [LARGE SCALE GENOMIC DNA]</scope>
    <source>
        <strain evidence="3 4">JCM 11654</strain>
    </source>
</reference>
<evidence type="ECO:0000259" key="2">
    <source>
        <dbReference type="Pfam" id="PF01882"/>
    </source>
</evidence>
<accession>A0A3L7AHU0</accession>
<dbReference type="AlphaFoldDB" id="A0A3L7AHU0"/>
<protein>
    <submittedName>
        <fullName evidence="3">DUF58 domain-containing protein</fullName>
    </submittedName>
</protein>
<dbReference type="InterPro" id="IPR002881">
    <property type="entry name" value="DUF58"/>
</dbReference>
<feature type="transmembrane region" description="Helical" evidence="1">
    <location>
        <begin position="7"/>
        <end position="24"/>
    </location>
</feature>
<keyword evidence="4" id="KW-1185">Reference proteome</keyword>
<keyword evidence="1" id="KW-0812">Transmembrane</keyword>
<dbReference type="RefSeq" id="WP_121689227.1">
    <property type="nucleotide sequence ID" value="NZ_RCUY01000014.1"/>
</dbReference>
<dbReference type="Pfam" id="PF01882">
    <property type="entry name" value="DUF58"/>
    <property type="match status" value="1"/>
</dbReference>
<dbReference type="OrthoDB" id="845740at2"/>
<feature type="transmembrane region" description="Helical" evidence="1">
    <location>
        <begin position="30"/>
        <end position="51"/>
    </location>
</feature>
<feature type="domain" description="DUF58" evidence="2">
    <location>
        <begin position="197"/>
        <end position="377"/>
    </location>
</feature>
<gene>
    <name evidence="3" type="ORF">D9V34_14600</name>
</gene>
<dbReference type="Proteomes" id="UP000269438">
    <property type="component" value="Unassembled WGS sequence"/>
</dbReference>
<keyword evidence="1" id="KW-1133">Transmembrane helix</keyword>
<sequence>MAITGWFVLVVGAGVIPIVVGTGLGGNPLLILAGWIALSAVLLILDLALAASPRALRLVRGGASRARLGEPTDALLYLTNTGARTLVGIVRDAWMPSAGAQTSRARVRIPGGERRLVRTVLVPTRRGERRSESVTIRSFGPLRLAAWQTTLSAPGALRVLPPFRSRRHLPSRLARLRELDGATSLMVRGQGTEFDSLRDYVRGDDVRSIDWRASARRMGGQPDAGEHLVVRTWRPERDRRVIIVADTGRAGAARIADEPRLDTAFEASLLLAALATRAGDRVDLLCFDRRIRGRVTGSTGAALLENMVNTMADIEPELIETDWSAIPAEVRQITSQRSLVVILTAAESPGSAADLIASLPELTARHLVVVASVRDPEALAARHFVDSREDVYEAAGAERALLDADRVAQALRRVGADPIAGSPEALPPLLADHYLALKRAGKL</sequence>
<evidence type="ECO:0000256" key="1">
    <source>
        <dbReference type="SAM" id="Phobius"/>
    </source>
</evidence>
<dbReference type="PANTHER" id="PTHR33608">
    <property type="entry name" value="BLL2464 PROTEIN"/>
    <property type="match status" value="1"/>
</dbReference>
<name>A0A3L7AHU0_9MICO</name>
<evidence type="ECO:0000313" key="3">
    <source>
        <dbReference type="EMBL" id="RLP79777.1"/>
    </source>
</evidence>
<proteinExistence type="predicted"/>
<dbReference type="PANTHER" id="PTHR33608:SF3">
    <property type="entry name" value="SLR2013 PROTEIN"/>
    <property type="match status" value="1"/>
</dbReference>
<organism evidence="3 4">
    <name type="scientific">Mycetocola lacteus</name>
    <dbReference type="NCBI Taxonomy" id="76637"/>
    <lineage>
        <taxon>Bacteria</taxon>
        <taxon>Bacillati</taxon>
        <taxon>Actinomycetota</taxon>
        <taxon>Actinomycetes</taxon>
        <taxon>Micrococcales</taxon>
        <taxon>Microbacteriaceae</taxon>
        <taxon>Mycetocola</taxon>
    </lineage>
</organism>
<dbReference type="EMBL" id="RCUY01000014">
    <property type="protein sequence ID" value="RLP79777.1"/>
    <property type="molecule type" value="Genomic_DNA"/>
</dbReference>
<evidence type="ECO:0000313" key="4">
    <source>
        <dbReference type="Proteomes" id="UP000269438"/>
    </source>
</evidence>
<keyword evidence="1" id="KW-0472">Membrane</keyword>
<comment type="caution">
    <text evidence="3">The sequence shown here is derived from an EMBL/GenBank/DDBJ whole genome shotgun (WGS) entry which is preliminary data.</text>
</comment>